<keyword evidence="3" id="KW-1185">Reference proteome</keyword>
<dbReference type="AlphaFoldDB" id="A0A2A2PS89"/>
<organism evidence="2 3">
    <name type="scientific">Pseudomonas moraviensis</name>
    <dbReference type="NCBI Taxonomy" id="321662"/>
    <lineage>
        <taxon>Bacteria</taxon>
        <taxon>Pseudomonadati</taxon>
        <taxon>Pseudomonadota</taxon>
        <taxon>Gammaproteobacteria</taxon>
        <taxon>Pseudomonadales</taxon>
        <taxon>Pseudomonadaceae</taxon>
        <taxon>Pseudomonas</taxon>
    </lineage>
</organism>
<dbReference type="Proteomes" id="UP000217830">
    <property type="component" value="Unassembled WGS sequence"/>
</dbReference>
<feature type="domain" description="ABM" evidence="1">
    <location>
        <begin position="10"/>
        <end position="72"/>
    </location>
</feature>
<protein>
    <submittedName>
        <fullName evidence="2">Antibiotic biosynthesis monooxygenase</fullName>
    </submittedName>
</protein>
<proteinExistence type="predicted"/>
<dbReference type="SUPFAM" id="SSF54909">
    <property type="entry name" value="Dimeric alpha+beta barrel"/>
    <property type="match status" value="1"/>
</dbReference>
<reference evidence="2 3" key="1">
    <citation type="submission" date="2017-08" db="EMBL/GenBank/DDBJ databases">
        <title>Draft Genome Sequence of Pseudomonas moraviensis TYU6, isolated from Taxus cuspidata by using PacBio Single-Molecule Real-Time Technology.</title>
        <authorList>
            <person name="Baek K.-H."/>
            <person name="Mishra A.K."/>
        </authorList>
    </citation>
    <scope>NUCLEOTIDE SEQUENCE [LARGE SCALE GENOMIC DNA]</scope>
    <source>
        <strain evidence="2 3">TYU6</strain>
    </source>
</reference>
<dbReference type="Gene3D" id="3.30.70.100">
    <property type="match status" value="1"/>
</dbReference>
<accession>A0A2A2PS89</accession>
<keyword evidence="2" id="KW-0560">Oxidoreductase</keyword>
<dbReference type="InterPro" id="IPR011008">
    <property type="entry name" value="Dimeric_a/b-barrel"/>
</dbReference>
<name>A0A2A2PS89_9PSED</name>
<keyword evidence="2" id="KW-0503">Monooxygenase</keyword>
<evidence type="ECO:0000313" key="2">
    <source>
        <dbReference type="EMBL" id="PAW58081.1"/>
    </source>
</evidence>
<evidence type="ECO:0000259" key="1">
    <source>
        <dbReference type="Pfam" id="PF03992"/>
    </source>
</evidence>
<dbReference type="InterPro" id="IPR007138">
    <property type="entry name" value="ABM_dom"/>
</dbReference>
<dbReference type="EMBL" id="NRST01000001">
    <property type="protein sequence ID" value="PAW58081.1"/>
    <property type="molecule type" value="Genomic_DNA"/>
</dbReference>
<sequence length="121" mass="13644">MQTSAKNRSFTQLIEFEIEPRQQPALVSALSQQSEHLAQRYAGFVSASVQVSDDGRRVLSLLQWQSREAGEAAFCRYESGEQDFWQLIRAHQAKTVTFNSFQVLSSIARSHDDALHCNLVG</sequence>
<gene>
    <name evidence="2" type="ORF">CKQ80_23150</name>
</gene>
<dbReference type="RefSeq" id="WP_003226650.1">
    <property type="nucleotide sequence ID" value="NZ_NRSS01000003.1"/>
</dbReference>
<dbReference type="Pfam" id="PF03992">
    <property type="entry name" value="ABM"/>
    <property type="match status" value="1"/>
</dbReference>
<evidence type="ECO:0000313" key="3">
    <source>
        <dbReference type="Proteomes" id="UP000217830"/>
    </source>
</evidence>
<comment type="caution">
    <text evidence="2">The sequence shown here is derived from an EMBL/GenBank/DDBJ whole genome shotgun (WGS) entry which is preliminary data.</text>
</comment>
<dbReference type="GO" id="GO:0004497">
    <property type="term" value="F:monooxygenase activity"/>
    <property type="evidence" value="ECO:0007669"/>
    <property type="project" value="UniProtKB-KW"/>
</dbReference>